<organism evidence="1 2">
    <name type="scientific">Pistacia integerrima</name>
    <dbReference type="NCBI Taxonomy" id="434235"/>
    <lineage>
        <taxon>Eukaryota</taxon>
        <taxon>Viridiplantae</taxon>
        <taxon>Streptophyta</taxon>
        <taxon>Embryophyta</taxon>
        <taxon>Tracheophyta</taxon>
        <taxon>Spermatophyta</taxon>
        <taxon>Magnoliopsida</taxon>
        <taxon>eudicotyledons</taxon>
        <taxon>Gunneridae</taxon>
        <taxon>Pentapetalae</taxon>
        <taxon>rosids</taxon>
        <taxon>malvids</taxon>
        <taxon>Sapindales</taxon>
        <taxon>Anacardiaceae</taxon>
        <taxon>Pistacia</taxon>
    </lineage>
</organism>
<gene>
    <name evidence="1" type="ORF">Pint_36164</name>
</gene>
<accession>A0ACC0Y2Z7</accession>
<protein>
    <submittedName>
        <fullName evidence="1">Uncharacterized protein</fullName>
    </submittedName>
</protein>
<evidence type="ECO:0000313" key="2">
    <source>
        <dbReference type="Proteomes" id="UP001163603"/>
    </source>
</evidence>
<proteinExistence type="predicted"/>
<dbReference type="Proteomes" id="UP001163603">
    <property type="component" value="Chromosome 9"/>
</dbReference>
<comment type="caution">
    <text evidence="1">The sequence shown here is derived from an EMBL/GenBank/DDBJ whole genome shotgun (WGS) entry which is preliminary data.</text>
</comment>
<reference evidence="2" key="1">
    <citation type="journal article" date="2023" name="G3 (Bethesda)">
        <title>Genome assembly and association tests identify interacting loci associated with vigor, precocity, and sex in interspecific pistachio rootstocks.</title>
        <authorList>
            <person name="Palmer W."/>
            <person name="Jacygrad E."/>
            <person name="Sagayaradj S."/>
            <person name="Cavanaugh K."/>
            <person name="Han R."/>
            <person name="Bertier L."/>
            <person name="Beede B."/>
            <person name="Kafkas S."/>
            <person name="Golino D."/>
            <person name="Preece J."/>
            <person name="Michelmore R."/>
        </authorList>
    </citation>
    <scope>NUCLEOTIDE SEQUENCE [LARGE SCALE GENOMIC DNA]</scope>
</reference>
<sequence>MSMYKLSKFVHPKAKCCLRSPTYSRDRYKLQ</sequence>
<dbReference type="EMBL" id="CM047744">
    <property type="protein sequence ID" value="KAJ0027854.1"/>
    <property type="molecule type" value="Genomic_DNA"/>
</dbReference>
<evidence type="ECO:0000313" key="1">
    <source>
        <dbReference type="EMBL" id="KAJ0027854.1"/>
    </source>
</evidence>
<name>A0ACC0Y2Z7_9ROSI</name>
<keyword evidence="2" id="KW-1185">Reference proteome</keyword>